<accession>A0A3G9G778</accession>
<reference evidence="2" key="2">
    <citation type="journal article" date="2017" name="Plant Physiol. Biochem.">
        <title>Differential oxidative and antioxidative response of duckweed Lemna minor toward plant growth promoting/inhibiting bacteria.</title>
        <authorList>
            <person name="Ishizawa H."/>
            <person name="Kuroda M."/>
            <person name="Morikawa M."/>
            <person name="Ike M."/>
        </authorList>
    </citation>
    <scope>NUCLEOTIDE SEQUENCE [LARGE SCALE GENOMIC DNA]</scope>
    <source>
        <strain evidence="2">M6</strain>
    </source>
</reference>
<evidence type="ECO:0000313" key="1">
    <source>
        <dbReference type="EMBL" id="BBF80099.1"/>
    </source>
</evidence>
<name>A0A3G9G778_9CAUL</name>
<sequence>MGQLTDKDRLIFMAHSDLRVMVLRPVGTLSPEDLIEQFFLSLKRVERPWLYHRLVDMRRYDRDFGAEHVTTLAKRWQTVRGRHSCYAHVALVSPVRCPRWHVAAPLPGFPNETLCRFTSYSYAFNWLTATDRHAYLSQIAEVPADQARKPRPASFSGDLVLD</sequence>
<evidence type="ECO:0000313" key="2">
    <source>
        <dbReference type="Proteomes" id="UP000278756"/>
    </source>
</evidence>
<dbReference type="RefSeq" id="WP_126420334.1">
    <property type="nucleotide sequence ID" value="NZ_AP018827.1"/>
</dbReference>
<dbReference type="Proteomes" id="UP000278756">
    <property type="component" value="Chromosome 1"/>
</dbReference>
<proteinExistence type="predicted"/>
<organism evidence="1 2">
    <name type="scientific">Asticcacaulis excentricus</name>
    <dbReference type="NCBI Taxonomy" id="78587"/>
    <lineage>
        <taxon>Bacteria</taxon>
        <taxon>Pseudomonadati</taxon>
        <taxon>Pseudomonadota</taxon>
        <taxon>Alphaproteobacteria</taxon>
        <taxon>Caulobacterales</taxon>
        <taxon>Caulobacteraceae</taxon>
        <taxon>Asticcacaulis</taxon>
    </lineage>
</organism>
<dbReference type="OrthoDB" id="7172323at2"/>
<reference evidence="2" key="1">
    <citation type="journal article" date="2017" name="Biotechnol. Biofuels">
        <title>Evaluation of environmental bacterial communities as a factor affecting the growth of duckweed Lemna minor.</title>
        <authorList>
            <person name="Ishizawa H."/>
            <person name="Kuroda M."/>
            <person name="Morikawa M."/>
            <person name="Ike M."/>
        </authorList>
    </citation>
    <scope>NUCLEOTIDE SEQUENCE [LARGE SCALE GENOMIC DNA]</scope>
    <source>
        <strain evidence="2">M6</strain>
    </source>
</reference>
<dbReference type="AlphaFoldDB" id="A0A3G9G778"/>
<dbReference type="EMBL" id="AP018827">
    <property type="protein sequence ID" value="BBF80099.1"/>
    <property type="molecule type" value="Genomic_DNA"/>
</dbReference>
<protein>
    <submittedName>
        <fullName evidence="1">Uncharacterized protein</fullName>
    </submittedName>
</protein>
<gene>
    <name evidence="1" type="ORF">EM6_0677</name>
</gene>